<dbReference type="Proteomes" id="UP000001542">
    <property type="component" value="Unassembled WGS sequence"/>
</dbReference>
<dbReference type="AlphaFoldDB" id="A2DE71"/>
<protein>
    <submittedName>
        <fullName evidence="2">Uncharacterized protein</fullName>
    </submittedName>
</protein>
<dbReference type="RefSeq" id="XP_001582275.1">
    <property type="nucleotide sequence ID" value="XM_001582225.1"/>
</dbReference>
<accession>A2DE71</accession>
<feature type="region of interest" description="Disordered" evidence="1">
    <location>
        <begin position="144"/>
        <end position="177"/>
    </location>
</feature>
<feature type="compositionally biased region" description="Basic and acidic residues" evidence="1">
    <location>
        <begin position="1"/>
        <end position="10"/>
    </location>
</feature>
<feature type="compositionally biased region" description="Basic and acidic residues" evidence="1">
    <location>
        <begin position="32"/>
        <end position="47"/>
    </location>
</feature>
<reference evidence="2" key="2">
    <citation type="journal article" date="2007" name="Science">
        <title>Draft genome sequence of the sexually transmitted pathogen Trichomonas vaginalis.</title>
        <authorList>
            <person name="Carlton J.M."/>
            <person name="Hirt R.P."/>
            <person name="Silva J.C."/>
            <person name="Delcher A.L."/>
            <person name="Schatz M."/>
            <person name="Zhao Q."/>
            <person name="Wortman J.R."/>
            <person name="Bidwell S.L."/>
            <person name="Alsmark U.C.M."/>
            <person name="Besteiro S."/>
            <person name="Sicheritz-Ponten T."/>
            <person name="Noel C.J."/>
            <person name="Dacks J.B."/>
            <person name="Foster P.G."/>
            <person name="Simillion C."/>
            <person name="Van de Peer Y."/>
            <person name="Miranda-Saavedra D."/>
            <person name="Barton G.J."/>
            <person name="Westrop G.D."/>
            <person name="Mueller S."/>
            <person name="Dessi D."/>
            <person name="Fiori P.L."/>
            <person name="Ren Q."/>
            <person name="Paulsen I."/>
            <person name="Zhang H."/>
            <person name="Bastida-Corcuera F.D."/>
            <person name="Simoes-Barbosa A."/>
            <person name="Brown M.T."/>
            <person name="Hayes R.D."/>
            <person name="Mukherjee M."/>
            <person name="Okumura C.Y."/>
            <person name="Schneider R."/>
            <person name="Smith A.J."/>
            <person name="Vanacova S."/>
            <person name="Villalvazo M."/>
            <person name="Haas B.J."/>
            <person name="Pertea M."/>
            <person name="Feldblyum T.V."/>
            <person name="Utterback T.R."/>
            <person name="Shu C.L."/>
            <person name="Osoegawa K."/>
            <person name="de Jong P.J."/>
            <person name="Hrdy I."/>
            <person name="Horvathova L."/>
            <person name="Zubacova Z."/>
            <person name="Dolezal P."/>
            <person name="Malik S.B."/>
            <person name="Logsdon J.M. Jr."/>
            <person name="Henze K."/>
            <person name="Gupta A."/>
            <person name="Wang C.C."/>
            <person name="Dunne R.L."/>
            <person name="Upcroft J.A."/>
            <person name="Upcroft P."/>
            <person name="White O."/>
            <person name="Salzberg S.L."/>
            <person name="Tang P."/>
            <person name="Chiu C.-H."/>
            <person name="Lee Y.-S."/>
            <person name="Embley T.M."/>
            <person name="Coombs G.H."/>
            <person name="Mottram J.C."/>
            <person name="Tachezy J."/>
            <person name="Fraser-Liggett C.M."/>
            <person name="Johnson P.J."/>
        </authorList>
    </citation>
    <scope>NUCLEOTIDE SEQUENCE [LARGE SCALE GENOMIC DNA]</scope>
    <source>
        <strain evidence="2">G3</strain>
    </source>
</reference>
<dbReference type="KEGG" id="tva:5466837"/>
<dbReference type="EMBL" id="DS113191">
    <property type="protein sequence ID" value="EAY21289.1"/>
    <property type="molecule type" value="Genomic_DNA"/>
</dbReference>
<evidence type="ECO:0000256" key="1">
    <source>
        <dbReference type="SAM" id="MobiDB-lite"/>
    </source>
</evidence>
<dbReference type="InParanoid" id="A2DE71"/>
<dbReference type="VEuPathDB" id="TrichDB:TVAGG3_0174770"/>
<dbReference type="VEuPathDB" id="TrichDB:TVAG_166640"/>
<proteinExistence type="predicted"/>
<gene>
    <name evidence="2" type="ORF">TVAG_166640</name>
</gene>
<evidence type="ECO:0000313" key="2">
    <source>
        <dbReference type="EMBL" id="EAY21289.1"/>
    </source>
</evidence>
<keyword evidence="3" id="KW-1185">Reference proteome</keyword>
<reference evidence="2" key="1">
    <citation type="submission" date="2006-10" db="EMBL/GenBank/DDBJ databases">
        <authorList>
            <person name="Amadeo P."/>
            <person name="Zhao Q."/>
            <person name="Wortman J."/>
            <person name="Fraser-Liggett C."/>
            <person name="Carlton J."/>
        </authorList>
    </citation>
    <scope>NUCLEOTIDE SEQUENCE</scope>
    <source>
        <strain evidence="2">G3</strain>
    </source>
</reference>
<name>A2DE71_TRIV3</name>
<dbReference type="OrthoDB" id="10265906at2759"/>
<evidence type="ECO:0000313" key="3">
    <source>
        <dbReference type="Proteomes" id="UP000001542"/>
    </source>
</evidence>
<sequence>MKGYNLEDNKTLIGNWYEERENQAAEQQMKTRSLEGESKPAQIDHSEYQISYCSRDLNKQTEQTQPKPGMKVRKVPPRQAMMERQAAREITRDIQNEQLAAEDHKMYFTRGKFLEELPAYDPNLKVDYLDDPAITLYTETNKQKGRNSKFTTPIDQYLGHSKRHDEETHLKGQNTEI</sequence>
<organism evidence="2 3">
    <name type="scientific">Trichomonas vaginalis (strain ATCC PRA-98 / G3)</name>
    <dbReference type="NCBI Taxonomy" id="412133"/>
    <lineage>
        <taxon>Eukaryota</taxon>
        <taxon>Metamonada</taxon>
        <taxon>Parabasalia</taxon>
        <taxon>Trichomonadida</taxon>
        <taxon>Trichomonadidae</taxon>
        <taxon>Trichomonas</taxon>
    </lineage>
</organism>
<feature type="region of interest" description="Disordered" evidence="1">
    <location>
        <begin position="1"/>
        <end position="85"/>
    </location>
</feature>